<evidence type="ECO:0000313" key="2">
    <source>
        <dbReference type="Proteomes" id="UP000324222"/>
    </source>
</evidence>
<dbReference type="EMBL" id="VSRR010010047">
    <property type="protein sequence ID" value="MPC51233.1"/>
    <property type="molecule type" value="Genomic_DNA"/>
</dbReference>
<organism evidence="1 2">
    <name type="scientific">Portunus trituberculatus</name>
    <name type="common">Swimming crab</name>
    <name type="synonym">Neptunus trituberculatus</name>
    <dbReference type="NCBI Taxonomy" id="210409"/>
    <lineage>
        <taxon>Eukaryota</taxon>
        <taxon>Metazoa</taxon>
        <taxon>Ecdysozoa</taxon>
        <taxon>Arthropoda</taxon>
        <taxon>Crustacea</taxon>
        <taxon>Multicrustacea</taxon>
        <taxon>Malacostraca</taxon>
        <taxon>Eumalacostraca</taxon>
        <taxon>Eucarida</taxon>
        <taxon>Decapoda</taxon>
        <taxon>Pleocyemata</taxon>
        <taxon>Brachyura</taxon>
        <taxon>Eubrachyura</taxon>
        <taxon>Portunoidea</taxon>
        <taxon>Portunidae</taxon>
        <taxon>Portuninae</taxon>
        <taxon>Portunus</taxon>
    </lineage>
</organism>
<accession>A0A5B7G1U8</accession>
<evidence type="ECO:0000313" key="1">
    <source>
        <dbReference type="EMBL" id="MPC51233.1"/>
    </source>
</evidence>
<dbReference type="Proteomes" id="UP000324222">
    <property type="component" value="Unassembled WGS sequence"/>
</dbReference>
<dbReference type="AlphaFoldDB" id="A0A5B7G1U8"/>
<comment type="caution">
    <text evidence="1">The sequence shown here is derived from an EMBL/GenBank/DDBJ whole genome shotgun (WGS) entry which is preliminary data.</text>
</comment>
<reference evidence="1 2" key="1">
    <citation type="submission" date="2019-05" db="EMBL/GenBank/DDBJ databases">
        <title>Another draft genome of Portunus trituberculatus and its Hox gene families provides insights of decapod evolution.</title>
        <authorList>
            <person name="Jeong J.-H."/>
            <person name="Song I."/>
            <person name="Kim S."/>
            <person name="Choi T."/>
            <person name="Kim D."/>
            <person name="Ryu S."/>
            <person name="Kim W."/>
        </authorList>
    </citation>
    <scope>NUCLEOTIDE SEQUENCE [LARGE SCALE GENOMIC DNA]</scope>
    <source>
        <tissue evidence="1">Muscle</tissue>
    </source>
</reference>
<protein>
    <submittedName>
        <fullName evidence="1">Uncharacterized protein</fullName>
    </submittedName>
</protein>
<sequence>MVTPNPASESPSVEGTRNAPSLCCYPIFSVGLPRSQFHFCTLSYFSNSSSGSPKTEVPLAFCLCQLGGPEEVLC</sequence>
<proteinExistence type="predicted"/>
<name>A0A5B7G1U8_PORTR</name>
<gene>
    <name evidence="1" type="ORF">E2C01_045077</name>
</gene>
<keyword evidence="2" id="KW-1185">Reference proteome</keyword>